<dbReference type="EMBL" id="CP041090">
    <property type="protein sequence ID" value="QDF42049.1"/>
    <property type="molecule type" value="Genomic_DNA"/>
</dbReference>
<gene>
    <name evidence="5" type="ORF">FJN17_33145</name>
</gene>
<protein>
    <submittedName>
        <fullName evidence="5">Tautomerase family protein</fullName>
    </submittedName>
</protein>
<feature type="domain" description="Tautomerase cis-CaaD-like" evidence="4">
    <location>
        <begin position="1"/>
        <end position="69"/>
    </location>
</feature>
<dbReference type="InterPro" id="IPR004370">
    <property type="entry name" value="4-OT-like_dom"/>
</dbReference>
<accession>A0ABX5WFK5</accession>
<dbReference type="Pfam" id="PF14832">
    <property type="entry name" value="Tautomerase_3"/>
    <property type="match status" value="1"/>
</dbReference>
<dbReference type="Pfam" id="PF01361">
    <property type="entry name" value="Tautomerase"/>
    <property type="match status" value="1"/>
</dbReference>
<evidence type="ECO:0000313" key="5">
    <source>
        <dbReference type="EMBL" id="QDF42049.1"/>
    </source>
</evidence>
<dbReference type="PANTHER" id="PTHR35530">
    <property type="entry name" value="TAUTOMERASE-RELATED"/>
    <property type="match status" value="1"/>
</dbReference>
<name>A0ABX5WFK5_9BRAD</name>
<evidence type="ECO:0000259" key="4">
    <source>
        <dbReference type="Pfam" id="PF14832"/>
    </source>
</evidence>
<dbReference type="InterPro" id="IPR028116">
    <property type="entry name" value="Cis-CaaD-like"/>
</dbReference>
<reference evidence="6" key="1">
    <citation type="submission" date="2019-06" db="EMBL/GenBank/DDBJ databases">
        <title>Whole-Genome Sequence of Bradyrhizobium sp. 3 Strain 65S1MB.</title>
        <authorList>
            <person name="Bromfield E.S.P."/>
            <person name="Cloutier S."/>
            <person name="Nguyen H.D.T."/>
        </authorList>
    </citation>
    <scope>NUCLEOTIDE SEQUENCE [LARGE SCALE GENOMIC DNA]</scope>
    <source>
        <strain evidence="6">65S1MB</strain>
    </source>
</reference>
<sequence length="195" mass="20689">MPVLNISYPAGRLDAKTKSALAGKLTDVLIRMEGGANTPGGRGFAAVLFQEISEDDWWVGGKTDDTFVSPSGKFLVRVTIPEGYMNAAHKTEVHAWVTDAILEVTGSADYSGSNSIQVILDEVPEGNWGAGGRTISLESIAGTVGMSTSGSRFAWVRSYFEAKAMQLKLFGYPDDMGGVLPSVAAKSRKSEHAVG</sequence>
<proteinExistence type="inferred from homology"/>
<evidence type="ECO:0000313" key="6">
    <source>
        <dbReference type="Proteomes" id="UP000319298"/>
    </source>
</evidence>
<organism evidence="5 6">
    <name type="scientific">Bradyrhizobium symbiodeficiens</name>
    <dbReference type="NCBI Taxonomy" id="1404367"/>
    <lineage>
        <taxon>Bacteria</taxon>
        <taxon>Pseudomonadati</taxon>
        <taxon>Pseudomonadota</taxon>
        <taxon>Alphaproteobacteria</taxon>
        <taxon>Hyphomicrobiales</taxon>
        <taxon>Nitrobacteraceae</taxon>
        <taxon>Bradyrhizobium</taxon>
    </lineage>
</organism>
<evidence type="ECO:0000256" key="2">
    <source>
        <dbReference type="ARBA" id="ARBA00023235"/>
    </source>
</evidence>
<feature type="domain" description="4-oxalocrotonate tautomerase-like" evidence="3">
    <location>
        <begin position="75"/>
        <end position="135"/>
    </location>
</feature>
<keyword evidence="6" id="KW-1185">Reference proteome</keyword>
<evidence type="ECO:0000259" key="3">
    <source>
        <dbReference type="Pfam" id="PF01361"/>
    </source>
</evidence>
<dbReference type="Gene3D" id="3.30.429.10">
    <property type="entry name" value="Macrophage Migration Inhibitory Factor"/>
    <property type="match status" value="2"/>
</dbReference>
<reference evidence="5 6" key="2">
    <citation type="journal article" date="2020" name="Int. J. Syst. Evol. Microbiol.">
        <title>Description and complete genome sequences of Bradyrhizobium symbiodeficiens sp. nov., a non-symbiotic bacterium associated with legumes native to Canada.</title>
        <authorList>
            <person name="Bromfield E.S.P."/>
            <person name="Cloutier S."/>
            <person name="Nguyen H.D.T."/>
        </authorList>
    </citation>
    <scope>NUCLEOTIDE SEQUENCE [LARGE SCALE GENOMIC DNA]</scope>
    <source>
        <strain evidence="5 6">65S1MB</strain>
    </source>
</reference>
<dbReference type="SUPFAM" id="SSF55331">
    <property type="entry name" value="Tautomerase/MIF"/>
    <property type="match status" value="2"/>
</dbReference>
<dbReference type="PANTHER" id="PTHR35530:SF2">
    <property type="entry name" value="BSL4019 PROTEIN"/>
    <property type="match status" value="1"/>
</dbReference>
<keyword evidence="2" id="KW-0413">Isomerase</keyword>
<evidence type="ECO:0000256" key="1">
    <source>
        <dbReference type="ARBA" id="ARBA00006723"/>
    </source>
</evidence>
<dbReference type="InterPro" id="IPR014347">
    <property type="entry name" value="Tautomerase/MIF_sf"/>
</dbReference>
<dbReference type="RefSeq" id="WP_140482996.1">
    <property type="nucleotide sequence ID" value="NZ_CP041090.2"/>
</dbReference>
<comment type="similarity">
    <text evidence="1">Belongs to the 4-oxalocrotonate tautomerase family.</text>
</comment>
<dbReference type="Proteomes" id="UP000319298">
    <property type="component" value="Chromosome"/>
</dbReference>